<reference evidence="2" key="1">
    <citation type="journal article" date="2014" name="Front. Microbiol.">
        <title>High frequency of phylogenetically diverse reductive dehalogenase-homologous genes in deep subseafloor sedimentary metagenomes.</title>
        <authorList>
            <person name="Kawai M."/>
            <person name="Futagami T."/>
            <person name="Toyoda A."/>
            <person name="Takaki Y."/>
            <person name="Nishi S."/>
            <person name="Hori S."/>
            <person name="Arai W."/>
            <person name="Tsubouchi T."/>
            <person name="Morono Y."/>
            <person name="Uchiyama I."/>
            <person name="Ito T."/>
            <person name="Fujiyama A."/>
            <person name="Inagaki F."/>
            <person name="Takami H."/>
        </authorList>
    </citation>
    <scope>NUCLEOTIDE SEQUENCE</scope>
    <source>
        <strain evidence="2">Expedition CK06-06</strain>
    </source>
</reference>
<accession>X0YSL5</accession>
<gene>
    <name evidence="2" type="ORF">S01H1_82679</name>
</gene>
<proteinExistence type="predicted"/>
<dbReference type="AlphaFoldDB" id="X0YSL5"/>
<dbReference type="InterPro" id="IPR057447">
    <property type="entry name" value="Bbp19-like_phage"/>
</dbReference>
<evidence type="ECO:0000313" key="2">
    <source>
        <dbReference type="EMBL" id="GAG51378.1"/>
    </source>
</evidence>
<name>X0YSL5_9ZZZZ</name>
<feature type="domain" description="Bbp19-like phage" evidence="1">
    <location>
        <begin position="7"/>
        <end position="58"/>
    </location>
</feature>
<evidence type="ECO:0000259" key="1">
    <source>
        <dbReference type="Pfam" id="PF25181"/>
    </source>
</evidence>
<sequence length="61" mass="7198">MATYDDYHRVFEVSDTGREVLEDMKKAHHFYDSTFDTDPGKFTLQEGERNVVLRILTMLDI</sequence>
<feature type="non-terminal residue" evidence="2">
    <location>
        <position position="61"/>
    </location>
</feature>
<organism evidence="2">
    <name type="scientific">marine sediment metagenome</name>
    <dbReference type="NCBI Taxonomy" id="412755"/>
    <lineage>
        <taxon>unclassified sequences</taxon>
        <taxon>metagenomes</taxon>
        <taxon>ecological metagenomes</taxon>
    </lineage>
</organism>
<dbReference type="Pfam" id="PF25181">
    <property type="entry name" value="Phage_Bbp19"/>
    <property type="match status" value="1"/>
</dbReference>
<dbReference type="EMBL" id="BARS01056079">
    <property type="protein sequence ID" value="GAG51378.1"/>
    <property type="molecule type" value="Genomic_DNA"/>
</dbReference>
<comment type="caution">
    <text evidence="2">The sequence shown here is derived from an EMBL/GenBank/DDBJ whole genome shotgun (WGS) entry which is preliminary data.</text>
</comment>
<protein>
    <recommendedName>
        <fullName evidence="1">Bbp19-like phage domain-containing protein</fullName>
    </recommendedName>
</protein>